<dbReference type="GO" id="GO:0046872">
    <property type="term" value="F:metal ion binding"/>
    <property type="evidence" value="ECO:0007669"/>
    <property type="project" value="UniProtKB-KW"/>
</dbReference>
<dbReference type="KEGG" id="mas:Mahau_0635"/>
<dbReference type="PANTHER" id="PTHR31302">
    <property type="entry name" value="TRANSMEMBRANE PROTEIN WITH METALLOPHOSPHOESTERASE DOMAIN-RELATED"/>
    <property type="match status" value="1"/>
</dbReference>
<dbReference type="eggNOG" id="COG1408">
    <property type="taxonomic scope" value="Bacteria"/>
</dbReference>
<dbReference type="Gene3D" id="3.60.21.10">
    <property type="match status" value="1"/>
</dbReference>
<dbReference type="GO" id="GO:0008758">
    <property type="term" value="F:UDP-2,3-diacylglucosamine hydrolase activity"/>
    <property type="evidence" value="ECO:0007669"/>
    <property type="project" value="TreeGrafter"/>
</dbReference>
<dbReference type="EMBL" id="CP002360">
    <property type="protein sequence ID" value="AEE95838.1"/>
    <property type="molecule type" value="Genomic_DNA"/>
</dbReference>
<dbReference type="InterPro" id="IPR051158">
    <property type="entry name" value="Metallophosphoesterase_sf"/>
</dbReference>
<reference evidence="5" key="1">
    <citation type="submission" date="2010-11" db="EMBL/GenBank/DDBJ databases">
        <title>The complete genome of Mahella australiensis DSM 15567.</title>
        <authorList>
            <consortium name="US DOE Joint Genome Institute (JGI-PGF)"/>
            <person name="Lucas S."/>
            <person name="Copeland A."/>
            <person name="Lapidus A."/>
            <person name="Bruce D."/>
            <person name="Goodwin L."/>
            <person name="Pitluck S."/>
            <person name="Kyrpides N."/>
            <person name="Mavromatis K."/>
            <person name="Pagani I."/>
            <person name="Ivanova N."/>
            <person name="Teshima H."/>
            <person name="Brettin T."/>
            <person name="Detter J.C."/>
            <person name="Han C."/>
            <person name="Tapia R."/>
            <person name="Land M."/>
            <person name="Hauser L."/>
            <person name="Markowitz V."/>
            <person name="Cheng J.-F."/>
            <person name="Hugenholtz P."/>
            <person name="Woyke T."/>
            <person name="Wu D."/>
            <person name="Spring S."/>
            <person name="Pukall R."/>
            <person name="Steenblock K."/>
            <person name="Schneider S."/>
            <person name="Klenk H.-P."/>
            <person name="Eisen J.A."/>
        </authorList>
    </citation>
    <scope>NUCLEOTIDE SEQUENCE [LARGE SCALE GENOMIC DNA]</scope>
    <source>
        <strain evidence="5">DSM 15567 / CIP 107919 / 50-1 BON</strain>
    </source>
</reference>
<evidence type="ECO:0000313" key="5">
    <source>
        <dbReference type="Proteomes" id="UP000008457"/>
    </source>
</evidence>
<sequence>MKRKKKKILIAVVVLIVFWFFENFIIDVTTTHIKSTKVNNTITIVQISDLHGYIFGINNSYLLKMIDRQHPDVIAVTGDMFDKGNGGARKRALKLLKTLSKKYPVYYARGEHEGSVYTSSLDDFVDAGIFVLDCKKADIKIGDSEISIYGYPTSGYYSSASDTFKKLGALDKSRYNILLSHIFYKEVFANWGADLILSGDTHGGMVRLPFIGPITYQGVVLPKLKSDKDIYDKGLFKLGNTYLYVNAGLGNYPIPLRLFNRPELTVLQIDKAH</sequence>
<dbReference type="Pfam" id="PF00149">
    <property type="entry name" value="Metallophos"/>
    <property type="match status" value="1"/>
</dbReference>
<dbReference type="Proteomes" id="UP000008457">
    <property type="component" value="Chromosome"/>
</dbReference>
<dbReference type="HOGENOM" id="CLU_025443_1_0_9"/>
<accession>F4A020</accession>
<dbReference type="PANTHER" id="PTHR31302:SF31">
    <property type="entry name" value="PHOSPHODIESTERASE YAEI"/>
    <property type="match status" value="1"/>
</dbReference>
<keyword evidence="2" id="KW-0378">Hydrolase</keyword>
<gene>
    <name evidence="4" type="ordered locus">Mahau_0635</name>
</gene>
<dbReference type="OrthoDB" id="9780884at2"/>
<dbReference type="SUPFAM" id="SSF56300">
    <property type="entry name" value="Metallo-dependent phosphatases"/>
    <property type="match status" value="1"/>
</dbReference>
<evidence type="ECO:0000313" key="4">
    <source>
        <dbReference type="EMBL" id="AEE95838.1"/>
    </source>
</evidence>
<proteinExistence type="predicted"/>
<dbReference type="GO" id="GO:0016020">
    <property type="term" value="C:membrane"/>
    <property type="evidence" value="ECO:0007669"/>
    <property type="project" value="GOC"/>
</dbReference>
<dbReference type="InterPro" id="IPR004843">
    <property type="entry name" value="Calcineurin-like_PHP"/>
</dbReference>
<dbReference type="RefSeq" id="WP_013780271.1">
    <property type="nucleotide sequence ID" value="NC_015520.1"/>
</dbReference>
<evidence type="ECO:0000256" key="2">
    <source>
        <dbReference type="ARBA" id="ARBA00022801"/>
    </source>
</evidence>
<evidence type="ECO:0000259" key="3">
    <source>
        <dbReference type="Pfam" id="PF00149"/>
    </source>
</evidence>
<name>F4A020_MAHA5</name>
<keyword evidence="1" id="KW-0479">Metal-binding</keyword>
<feature type="domain" description="Calcineurin-like phosphoesterase" evidence="3">
    <location>
        <begin position="43"/>
        <end position="203"/>
    </location>
</feature>
<dbReference type="GO" id="GO:0009245">
    <property type="term" value="P:lipid A biosynthetic process"/>
    <property type="evidence" value="ECO:0007669"/>
    <property type="project" value="TreeGrafter"/>
</dbReference>
<keyword evidence="5" id="KW-1185">Reference proteome</keyword>
<dbReference type="InterPro" id="IPR029052">
    <property type="entry name" value="Metallo-depent_PP-like"/>
</dbReference>
<dbReference type="AlphaFoldDB" id="F4A020"/>
<organism evidence="4 5">
    <name type="scientific">Mahella australiensis (strain DSM 15567 / CIP 107919 / 50-1 BON)</name>
    <dbReference type="NCBI Taxonomy" id="697281"/>
    <lineage>
        <taxon>Bacteria</taxon>
        <taxon>Bacillati</taxon>
        <taxon>Bacillota</taxon>
        <taxon>Clostridia</taxon>
        <taxon>Thermoanaerobacterales</taxon>
        <taxon>Thermoanaerobacterales Family IV. Incertae Sedis</taxon>
        <taxon>Mahella</taxon>
    </lineage>
</organism>
<protein>
    <submittedName>
        <fullName evidence="4">Metallophosphoesterase</fullName>
    </submittedName>
</protein>
<reference evidence="4 5" key="2">
    <citation type="journal article" date="2011" name="Stand. Genomic Sci.">
        <title>Complete genome sequence of Mahella australiensis type strain (50-1 BON).</title>
        <authorList>
            <person name="Sikorski J."/>
            <person name="Teshima H."/>
            <person name="Nolan M."/>
            <person name="Lucas S."/>
            <person name="Hammon N."/>
            <person name="Deshpande S."/>
            <person name="Cheng J.F."/>
            <person name="Pitluck S."/>
            <person name="Liolios K."/>
            <person name="Pagani I."/>
            <person name="Ivanova N."/>
            <person name="Huntemann M."/>
            <person name="Mavromatis K."/>
            <person name="Ovchinikova G."/>
            <person name="Pati A."/>
            <person name="Tapia R."/>
            <person name="Han C."/>
            <person name="Goodwin L."/>
            <person name="Chen A."/>
            <person name="Palaniappan K."/>
            <person name="Land M."/>
            <person name="Hauser L."/>
            <person name="Ngatchou-Djao O.D."/>
            <person name="Rohde M."/>
            <person name="Pukall R."/>
            <person name="Spring S."/>
            <person name="Abt B."/>
            <person name="Goker M."/>
            <person name="Detter J.C."/>
            <person name="Woyke T."/>
            <person name="Bristow J."/>
            <person name="Markowitz V."/>
            <person name="Hugenholtz P."/>
            <person name="Eisen J.A."/>
            <person name="Kyrpides N.C."/>
            <person name="Klenk H.P."/>
            <person name="Lapidus A."/>
        </authorList>
    </citation>
    <scope>NUCLEOTIDE SEQUENCE [LARGE SCALE GENOMIC DNA]</scope>
    <source>
        <strain evidence="5">DSM 15567 / CIP 107919 / 50-1 BON</strain>
    </source>
</reference>
<evidence type="ECO:0000256" key="1">
    <source>
        <dbReference type="ARBA" id="ARBA00022723"/>
    </source>
</evidence>